<sequence>MFQTFNAPTRPEAGPPRLAALRAALAENRLTGMLVPRADAHQGEYVAECDARLAWLTGFTGSAGFCAVLPEIASLFVDGRYRVQARAQADVSAFDIVPWPDVRLHEWLTEHASRGATIAFDPWLHTVREIKQLRKNLAGTGVTLVERDNLLDTIWSDRPAPPVAPARIHPNALAGQTAAEKRSELASKLKATRHDAAILTQPDSIAWLLNIRGDDIPRIPVVQAFAILHANARVDLFTDPEKLTGLDNHLGPEVTVHPGDAFPAALHSLGGTVRLDPDSAPLAVQLALEAGAATPVSGRDPCLLPKACKTQAELDGAEAAHLRDGAAMVEFLCWLDDRAAKLPDTPLTEIDVVTALEGFRAATGQLRDISFDTIAGTGPHGAIVHYRVTTDTNRSVAPGDLLLVDSGGQYEDGTTDITRTIPIGDIGQDARAAFTRVLQGVIAISRARFPRGVAGRDLDALARFPLWLAGQDYDHGTGHGVGSYLSVHEGPQRLSRAGSEELRKGMILSNEPGYYREDAFGVRIENLIVVEPAPDLAGADPKREMLAFRTLTYVPIDQRAIDIPALTVQERGWLDTYHAECRSRLEPLVSPAAREWLDRATRPLN</sequence>
<dbReference type="Gene3D" id="3.90.230.10">
    <property type="entry name" value="Creatinase/methionine aminopeptidase superfamily"/>
    <property type="match status" value="1"/>
</dbReference>
<comment type="caution">
    <text evidence="8">The sequence shown here is derived from an EMBL/GenBank/DDBJ whole genome shotgun (WGS) entry which is preliminary data.</text>
</comment>
<accession>A0A4R6AV24</accession>
<dbReference type="RefSeq" id="WP_133342625.1">
    <property type="nucleotide sequence ID" value="NZ_SMZO01000017.1"/>
</dbReference>
<keyword evidence="2" id="KW-0479">Metal-binding</keyword>
<dbReference type="Pfam" id="PF01321">
    <property type="entry name" value="Creatinase_N"/>
    <property type="match status" value="1"/>
</dbReference>
<dbReference type="AlphaFoldDB" id="A0A4R6AV24"/>
<reference evidence="8 9" key="1">
    <citation type="submission" date="2019-03" db="EMBL/GenBank/DDBJ databases">
        <title>Rhodobacteraceae bacterium SM1902, a new member of the family Rhodobacteraceae isolated from Yantai.</title>
        <authorList>
            <person name="Sun Y."/>
        </authorList>
    </citation>
    <scope>NUCLEOTIDE SEQUENCE [LARGE SCALE GENOMIC DNA]</scope>
    <source>
        <strain evidence="8 9">SM1902</strain>
    </source>
</reference>
<dbReference type="EMBL" id="SMZO01000017">
    <property type="protein sequence ID" value="TDL88070.1"/>
    <property type="molecule type" value="Genomic_DNA"/>
</dbReference>
<dbReference type="InterPro" id="IPR036005">
    <property type="entry name" value="Creatinase/aminopeptidase-like"/>
</dbReference>
<dbReference type="Pfam" id="PF16189">
    <property type="entry name" value="Creatinase_N_2"/>
    <property type="match status" value="1"/>
</dbReference>
<keyword evidence="8" id="KW-0645">Protease</keyword>
<keyword evidence="3" id="KW-0378">Hydrolase</keyword>
<dbReference type="GO" id="GO:0070006">
    <property type="term" value="F:metalloaminopeptidase activity"/>
    <property type="evidence" value="ECO:0007669"/>
    <property type="project" value="InterPro"/>
</dbReference>
<keyword evidence="4" id="KW-0464">Manganese</keyword>
<dbReference type="PANTHER" id="PTHR43763">
    <property type="entry name" value="XAA-PRO AMINOPEPTIDASE 1"/>
    <property type="match status" value="1"/>
</dbReference>
<dbReference type="InterPro" id="IPR000587">
    <property type="entry name" value="Creatinase_N"/>
</dbReference>
<feature type="domain" description="Peptidase M24" evidence="5">
    <location>
        <begin position="318"/>
        <end position="531"/>
    </location>
</feature>
<dbReference type="SUPFAM" id="SSF55920">
    <property type="entry name" value="Creatinase/aminopeptidase"/>
    <property type="match status" value="1"/>
</dbReference>
<proteinExistence type="inferred from homology"/>
<dbReference type="GO" id="GO:0046872">
    <property type="term" value="F:metal ion binding"/>
    <property type="evidence" value="ECO:0007669"/>
    <property type="project" value="UniProtKB-KW"/>
</dbReference>
<dbReference type="InterPro" id="IPR033740">
    <property type="entry name" value="Pept_M24B"/>
</dbReference>
<name>A0A4R6AV24_9RHOB</name>
<dbReference type="InterPro" id="IPR029149">
    <property type="entry name" value="Creatin/AminoP/Spt16_N"/>
</dbReference>
<dbReference type="GO" id="GO:0005737">
    <property type="term" value="C:cytoplasm"/>
    <property type="evidence" value="ECO:0007669"/>
    <property type="project" value="UniProtKB-ARBA"/>
</dbReference>
<comment type="similarity">
    <text evidence="1">Belongs to the peptidase M24B family.</text>
</comment>
<evidence type="ECO:0000313" key="9">
    <source>
        <dbReference type="Proteomes" id="UP000294562"/>
    </source>
</evidence>
<keyword evidence="9" id="KW-1185">Reference proteome</keyword>
<evidence type="ECO:0000313" key="8">
    <source>
        <dbReference type="EMBL" id="TDL88070.1"/>
    </source>
</evidence>
<dbReference type="Pfam" id="PF16188">
    <property type="entry name" value="Peptidase_M24_C"/>
    <property type="match status" value="1"/>
</dbReference>
<dbReference type="Pfam" id="PF00557">
    <property type="entry name" value="Peptidase_M24"/>
    <property type="match status" value="1"/>
</dbReference>
<evidence type="ECO:0000259" key="6">
    <source>
        <dbReference type="Pfam" id="PF01321"/>
    </source>
</evidence>
<evidence type="ECO:0000256" key="2">
    <source>
        <dbReference type="ARBA" id="ARBA00022723"/>
    </source>
</evidence>
<dbReference type="InterPro" id="IPR032416">
    <property type="entry name" value="Peptidase_M24_C"/>
</dbReference>
<feature type="domain" description="Creatinase N-terminal" evidence="6">
    <location>
        <begin position="17"/>
        <end position="152"/>
    </location>
</feature>
<dbReference type="OrthoDB" id="9806388at2"/>
<dbReference type="FunFam" id="3.90.230.10:FF:000007">
    <property type="entry name" value="Xaa-Pro aminopeptidase P"/>
    <property type="match status" value="1"/>
</dbReference>
<keyword evidence="8" id="KW-0031">Aminopeptidase</keyword>
<evidence type="ECO:0000256" key="4">
    <source>
        <dbReference type="ARBA" id="ARBA00023211"/>
    </source>
</evidence>
<dbReference type="SUPFAM" id="SSF53092">
    <property type="entry name" value="Creatinase/prolidase N-terminal domain"/>
    <property type="match status" value="1"/>
</dbReference>
<dbReference type="InterPro" id="IPR050422">
    <property type="entry name" value="X-Pro_aminopeptidase_P"/>
</dbReference>
<evidence type="ECO:0000259" key="7">
    <source>
        <dbReference type="Pfam" id="PF16188"/>
    </source>
</evidence>
<dbReference type="Proteomes" id="UP000294562">
    <property type="component" value="Unassembled WGS sequence"/>
</dbReference>
<dbReference type="PANTHER" id="PTHR43763:SF6">
    <property type="entry name" value="XAA-PRO AMINOPEPTIDASE 1"/>
    <property type="match status" value="1"/>
</dbReference>
<dbReference type="Gene3D" id="3.40.350.10">
    <property type="entry name" value="Creatinase/prolidase N-terminal domain"/>
    <property type="match status" value="2"/>
</dbReference>
<dbReference type="InterPro" id="IPR000994">
    <property type="entry name" value="Pept_M24"/>
</dbReference>
<organism evidence="8 9">
    <name type="scientific">Meridianimarinicoccus aquatilis</name>
    <dbReference type="NCBI Taxonomy" id="2552766"/>
    <lineage>
        <taxon>Bacteria</taxon>
        <taxon>Pseudomonadati</taxon>
        <taxon>Pseudomonadota</taxon>
        <taxon>Alphaproteobacteria</taxon>
        <taxon>Rhodobacterales</taxon>
        <taxon>Paracoccaceae</taxon>
        <taxon>Meridianimarinicoccus</taxon>
    </lineage>
</organism>
<evidence type="ECO:0000259" key="5">
    <source>
        <dbReference type="Pfam" id="PF00557"/>
    </source>
</evidence>
<feature type="domain" description="Peptidase M24 C-terminal" evidence="7">
    <location>
        <begin position="544"/>
        <end position="604"/>
    </location>
</feature>
<evidence type="ECO:0000256" key="3">
    <source>
        <dbReference type="ARBA" id="ARBA00022801"/>
    </source>
</evidence>
<dbReference type="CDD" id="cd01085">
    <property type="entry name" value="APP"/>
    <property type="match status" value="1"/>
</dbReference>
<evidence type="ECO:0000256" key="1">
    <source>
        <dbReference type="ARBA" id="ARBA00008766"/>
    </source>
</evidence>
<gene>
    <name evidence="8" type="ORF">E2L05_09210</name>
</gene>
<protein>
    <submittedName>
        <fullName evidence="8">Aminopeptidase P family protein</fullName>
    </submittedName>
</protein>